<organism evidence="3">
    <name type="scientific">Singulisphaera sp. Ch08</name>
    <dbReference type="NCBI Taxonomy" id="3120278"/>
    <lineage>
        <taxon>Bacteria</taxon>
        <taxon>Pseudomonadati</taxon>
        <taxon>Planctomycetota</taxon>
        <taxon>Planctomycetia</taxon>
        <taxon>Isosphaerales</taxon>
        <taxon>Isosphaeraceae</taxon>
        <taxon>Singulisphaera</taxon>
    </lineage>
</organism>
<feature type="transmembrane region" description="Helical" evidence="1">
    <location>
        <begin position="40"/>
        <end position="57"/>
    </location>
</feature>
<protein>
    <submittedName>
        <fullName evidence="3">GDSL-type esterase/lipase family protein</fullName>
    </submittedName>
</protein>
<dbReference type="EMBL" id="CP155447">
    <property type="protein sequence ID" value="XBH01830.1"/>
    <property type="molecule type" value="Genomic_DNA"/>
</dbReference>
<dbReference type="Gene3D" id="3.40.50.1110">
    <property type="entry name" value="SGNH hydrolase"/>
    <property type="match status" value="1"/>
</dbReference>
<gene>
    <name evidence="3" type="ORF">V5E97_26250</name>
</gene>
<keyword evidence="1" id="KW-0812">Transmembrane</keyword>
<keyword evidence="1" id="KW-1133">Transmembrane helix</keyword>
<proteinExistence type="predicted"/>
<dbReference type="SUPFAM" id="SSF52266">
    <property type="entry name" value="SGNH hydrolase"/>
    <property type="match status" value="1"/>
</dbReference>
<reference evidence="3" key="1">
    <citation type="submission" date="2024-05" db="EMBL/GenBank/DDBJ databases">
        <title>Planctomycetes of the genus Singulisphaera possess chitinolytic capabilities.</title>
        <authorList>
            <person name="Ivanova A."/>
        </authorList>
    </citation>
    <scope>NUCLEOTIDE SEQUENCE</scope>
    <source>
        <strain evidence="3">Ch08T</strain>
    </source>
</reference>
<sequence length="298" mass="32298">MLTRWLVFHVASGQSFFTGAACLIVAVGLSALARRPYLRILRNTLVFYGVTLIFLSATPLPPWFEILLVLASLSWVAGEAFRGRLPARVVLGLRVAVAILWAGAMLVEGPYHLAPTVPQLGRPILGIIGDSVTAGTNQSKVKTWPGVFANRHDVVVHDHSLAGANVASALRQANSVSSDELLVLLEIGGNDILGETTPAKFEAGLATLLSAVRRPGRVLVMLELPLPPTYNAYGRIQRRLARQYNALLVPKRVLLGVLQQQGMTVDSIHLSQAGHQNMANAIWAVLQGAYDEKPRRSR</sequence>
<name>A0AAU7C9P1_9BACT</name>
<keyword evidence="1" id="KW-0472">Membrane</keyword>
<dbReference type="PROSITE" id="PS51257">
    <property type="entry name" value="PROKAR_LIPOPROTEIN"/>
    <property type="match status" value="1"/>
</dbReference>
<evidence type="ECO:0000313" key="3">
    <source>
        <dbReference type="EMBL" id="XBH01830.1"/>
    </source>
</evidence>
<dbReference type="Pfam" id="PF13472">
    <property type="entry name" value="Lipase_GDSL_2"/>
    <property type="match status" value="1"/>
</dbReference>
<accession>A0AAU7C9P1</accession>
<feature type="domain" description="SGNH hydrolase-type esterase" evidence="2">
    <location>
        <begin position="128"/>
        <end position="276"/>
    </location>
</feature>
<dbReference type="RefSeq" id="WP_406694576.1">
    <property type="nucleotide sequence ID" value="NZ_CP155447.1"/>
</dbReference>
<evidence type="ECO:0000259" key="2">
    <source>
        <dbReference type="Pfam" id="PF13472"/>
    </source>
</evidence>
<evidence type="ECO:0000256" key="1">
    <source>
        <dbReference type="SAM" id="Phobius"/>
    </source>
</evidence>
<dbReference type="InterPro" id="IPR013830">
    <property type="entry name" value="SGNH_hydro"/>
</dbReference>
<dbReference type="InterPro" id="IPR036514">
    <property type="entry name" value="SGNH_hydro_sf"/>
</dbReference>
<dbReference type="GO" id="GO:0016788">
    <property type="term" value="F:hydrolase activity, acting on ester bonds"/>
    <property type="evidence" value="ECO:0007669"/>
    <property type="project" value="UniProtKB-ARBA"/>
</dbReference>
<feature type="transmembrane region" description="Helical" evidence="1">
    <location>
        <begin position="6"/>
        <end position="33"/>
    </location>
</feature>
<dbReference type="AlphaFoldDB" id="A0AAU7C9P1"/>